<dbReference type="Gene3D" id="3.30.1380.10">
    <property type="match status" value="1"/>
</dbReference>
<dbReference type="Proteomes" id="UP000317722">
    <property type="component" value="Unassembled WGS sequence"/>
</dbReference>
<evidence type="ECO:0000259" key="2">
    <source>
        <dbReference type="Pfam" id="PF02557"/>
    </source>
</evidence>
<evidence type="ECO:0000313" key="3">
    <source>
        <dbReference type="EMBL" id="TPG18281.1"/>
    </source>
</evidence>
<dbReference type="CDD" id="cd14846">
    <property type="entry name" value="Peptidase_M15_like"/>
    <property type="match status" value="1"/>
</dbReference>
<keyword evidence="4" id="KW-1185">Reference proteome</keyword>
<accession>A0A502D2N9</accession>
<feature type="domain" description="D-alanyl-D-alanine carboxypeptidase-like core" evidence="2">
    <location>
        <begin position="109"/>
        <end position="209"/>
    </location>
</feature>
<evidence type="ECO:0000256" key="1">
    <source>
        <dbReference type="SAM" id="MobiDB-lite"/>
    </source>
</evidence>
<dbReference type="SUPFAM" id="SSF55166">
    <property type="entry name" value="Hedgehog/DD-peptidase"/>
    <property type="match status" value="1"/>
</dbReference>
<dbReference type="InterPro" id="IPR052179">
    <property type="entry name" value="DD-CPase-like"/>
</dbReference>
<dbReference type="GO" id="GO:0006508">
    <property type="term" value="P:proteolysis"/>
    <property type="evidence" value="ECO:0007669"/>
    <property type="project" value="InterPro"/>
</dbReference>
<dbReference type="PANTHER" id="PTHR34385:SF1">
    <property type="entry name" value="PEPTIDOGLYCAN L-ALANYL-D-GLUTAMATE ENDOPEPTIDASE CWLK"/>
    <property type="match status" value="1"/>
</dbReference>
<name>A0A502D2N9_9MICO</name>
<organism evidence="3 4">
    <name type="scientific">Pedococcus bigeumensis</name>
    <dbReference type="NCBI Taxonomy" id="433644"/>
    <lineage>
        <taxon>Bacteria</taxon>
        <taxon>Bacillati</taxon>
        <taxon>Actinomycetota</taxon>
        <taxon>Actinomycetes</taxon>
        <taxon>Micrococcales</taxon>
        <taxon>Intrasporangiaceae</taxon>
        <taxon>Pedococcus</taxon>
    </lineage>
</organism>
<dbReference type="Pfam" id="PF02557">
    <property type="entry name" value="VanY"/>
    <property type="match status" value="1"/>
</dbReference>
<evidence type="ECO:0000313" key="4">
    <source>
        <dbReference type="Proteomes" id="UP000317722"/>
    </source>
</evidence>
<reference evidence="3 4" key="1">
    <citation type="journal article" date="2019" name="Environ. Microbiol.">
        <title>Species interactions and distinct microbial communities in high Arctic permafrost affected cryosols are associated with the CH4 and CO2 gas fluxes.</title>
        <authorList>
            <person name="Altshuler I."/>
            <person name="Hamel J."/>
            <person name="Turney S."/>
            <person name="Magnuson E."/>
            <person name="Levesque R."/>
            <person name="Greer C."/>
            <person name="Whyte L.G."/>
        </authorList>
    </citation>
    <scope>NUCLEOTIDE SEQUENCE [LARGE SCALE GENOMIC DNA]</scope>
    <source>
        <strain evidence="3 4">S9.3A</strain>
    </source>
</reference>
<gene>
    <name evidence="3" type="ORF">EAH86_07895</name>
</gene>
<sequence length="235" mass="24736">MTRQPPPPTPARPRALPIVVTLALLAAAAVVVAVSPLDLTHDKATHRPYPGAAVGAGASSRASTPRATMVPAGRPGRLPPTRPTSLPGEGTRGDGAGVFDDGSPAVANLDPGLLSALRMAATAARDDGVEFQVNSGWRSAAYQRQLLREAIARYGSKHEAERWVATPETSAHVSGDAVDLGPSSAASWLSRHGAAYGLCQIYRNEPWHYELRQGAALNGCPAMYADPTQDPRMHR</sequence>
<dbReference type="InterPro" id="IPR009045">
    <property type="entry name" value="Zn_M74/Hedgehog-like"/>
</dbReference>
<comment type="caution">
    <text evidence="3">The sequence shown here is derived from an EMBL/GenBank/DDBJ whole genome shotgun (WGS) entry which is preliminary data.</text>
</comment>
<proteinExistence type="predicted"/>
<dbReference type="OrthoDB" id="3293184at2"/>
<dbReference type="GO" id="GO:0008233">
    <property type="term" value="F:peptidase activity"/>
    <property type="evidence" value="ECO:0007669"/>
    <property type="project" value="InterPro"/>
</dbReference>
<feature type="compositionally biased region" description="Low complexity" evidence="1">
    <location>
        <begin position="51"/>
        <end position="63"/>
    </location>
</feature>
<dbReference type="PANTHER" id="PTHR34385">
    <property type="entry name" value="D-ALANYL-D-ALANINE CARBOXYPEPTIDASE"/>
    <property type="match status" value="1"/>
</dbReference>
<dbReference type="EMBL" id="RCZM01000002">
    <property type="protein sequence ID" value="TPG18281.1"/>
    <property type="molecule type" value="Genomic_DNA"/>
</dbReference>
<dbReference type="AlphaFoldDB" id="A0A502D2N9"/>
<feature type="region of interest" description="Disordered" evidence="1">
    <location>
        <begin position="50"/>
        <end position="92"/>
    </location>
</feature>
<protein>
    <submittedName>
        <fullName evidence="3">Peptidase M15</fullName>
    </submittedName>
</protein>
<dbReference type="InterPro" id="IPR003709">
    <property type="entry name" value="VanY-like_core_dom"/>
</dbReference>